<dbReference type="RefSeq" id="XP_056768970.1">
    <property type="nucleotide sequence ID" value="XM_056904863.1"/>
</dbReference>
<feature type="compositionally biased region" description="Gly residues" evidence="5">
    <location>
        <begin position="343"/>
        <end position="356"/>
    </location>
</feature>
<evidence type="ECO:0000256" key="6">
    <source>
        <dbReference type="SAM" id="Phobius"/>
    </source>
</evidence>
<keyword evidence="7" id="KW-0732">Signal</keyword>
<keyword evidence="2 6" id="KW-0812">Transmembrane</keyword>
<feature type="signal peptide" evidence="7">
    <location>
        <begin position="1"/>
        <end position="26"/>
    </location>
</feature>
<dbReference type="AlphaFoldDB" id="A0AAD6CBA8"/>
<comment type="caution">
    <text evidence="8">The sequence shown here is derived from an EMBL/GenBank/DDBJ whole genome shotgun (WGS) entry which is preliminary data.</text>
</comment>
<dbReference type="GO" id="GO:0005886">
    <property type="term" value="C:plasma membrane"/>
    <property type="evidence" value="ECO:0007669"/>
    <property type="project" value="InterPro"/>
</dbReference>
<feature type="chain" id="PRO_5042130645" evidence="7">
    <location>
        <begin position="27"/>
        <end position="529"/>
    </location>
</feature>
<dbReference type="EMBL" id="JAPVEA010000002">
    <property type="protein sequence ID" value="KAJ5459928.1"/>
    <property type="molecule type" value="Genomic_DNA"/>
</dbReference>
<keyword evidence="9" id="KW-1185">Reference proteome</keyword>
<evidence type="ECO:0000256" key="3">
    <source>
        <dbReference type="ARBA" id="ARBA00022989"/>
    </source>
</evidence>
<evidence type="ECO:0000256" key="5">
    <source>
        <dbReference type="SAM" id="MobiDB-lite"/>
    </source>
</evidence>
<evidence type="ECO:0000256" key="1">
    <source>
        <dbReference type="ARBA" id="ARBA00004141"/>
    </source>
</evidence>
<name>A0AAD6CBA8_9EURO</name>
<dbReference type="Pfam" id="PF06687">
    <property type="entry name" value="SUR7"/>
    <property type="match status" value="1"/>
</dbReference>
<reference evidence="8" key="1">
    <citation type="submission" date="2022-12" db="EMBL/GenBank/DDBJ databases">
        <authorList>
            <person name="Petersen C."/>
        </authorList>
    </citation>
    <scope>NUCLEOTIDE SEQUENCE</scope>
    <source>
        <strain evidence="8">IBT 16125</strain>
    </source>
</reference>
<reference evidence="8" key="2">
    <citation type="journal article" date="2023" name="IMA Fungus">
        <title>Comparative genomic study of the Penicillium genus elucidates a diverse pangenome and 15 lateral gene transfer events.</title>
        <authorList>
            <person name="Petersen C."/>
            <person name="Sorensen T."/>
            <person name="Nielsen M.R."/>
            <person name="Sondergaard T.E."/>
            <person name="Sorensen J.L."/>
            <person name="Fitzpatrick D.A."/>
            <person name="Frisvad J.C."/>
            <person name="Nielsen K.L."/>
        </authorList>
    </citation>
    <scope>NUCLEOTIDE SEQUENCE</scope>
    <source>
        <strain evidence="8">IBT 16125</strain>
    </source>
</reference>
<keyword evidence="4 6" id="KW-0472">Membrane</keyword>
<feature type="region of interest" description="Disordered" evidence="5">
    <location>
        <begin position="287"/>
        <end position="373"/>
    </location>
</feature>
<dbReference type="InterPro" id="IPR009571">
    <property type="entry name" value="SUR7/Rim9-like_fungi"/>
</dbReference>
<sequence length="529" mass="56080">MLLKPATPLTILLFVAFALLLLSCLSTPIIKGIPLATFKNVDYGVFGYCQGDQCTNIHVGYTGNNIDSTGGDFNLPSSTRKSLSSILIVHPVAAFLTLVCLCLAAAAHFHGPSHSPRFLLALLILLLPTLLVTLLAFLVDILLFVPHLRWGGWIVLASTIILVSCGVLTCAMRRTLVSRKARKRRIAENAEMSGENYYNRQNAAAAAIAAEPVITETKEAMVSGSPTSESGPTFATFRTETRTSDDDRTPSTLAIPMECTMFLQCQVPIFPIATGHLIALRKKLYSDGSMGSRRGGGPPGFGPRGRGYPPRGGYGRGGPYMGPPRGPPGGRGGYVGGPMPPRGRGGMMPGRGGARGAPGYSAGPNRSFDSYGRPMDDAYDQPGMAMGGPMHEPSPGPIGMAVSADNVGQAIEMQPQMRRHDTHESDPSMSNVSHPHALSVDGALAPLESPTSLYSHTDRSSYVPARAGWGNQEPDRNLAPRPSPSPVHAGAGQASTNYYEDVEPRFARRPSPQPNSSVPSALTPGGGHF</sequence>
<dbReference type="GeneID" id="81595106"/>
<feature type="transmembrane region" description="Helical" evidence="6">
    <location>
        <begin position="150"/>
        <end position="172"/>
    </location>
</feature>
<evidence type="ECO:0000313" key="8">
    <source>
        <dbReference type="EMBL" id="KAJ5459928.1"/>
    </source>
</evidence>
<dbReference type="GO" id="GO:0032153">
    <property type="term" value="C:cell division site"/>
    <property type="evidence" value="ECO:0007669"/>
    <property type="project" value="TreeGrafter"/>
</dbReference>
<accession>A0AAD6CBA8</accession>
<proteinExistence type="predicted"/>
<dbReference type="PROSITE" id="PS51257">
    <property type="entry name" value="PROKAR_LIPOPROTEIN"/>
    <property type="match status" value="1"/>
</dbReference>
<organism evidence="8 9">
    <name type="scientific">Penicillium daleae</name>
    <dbReference type="NCBI Taxonomy" id="63821"/>
    <lineage>
        <taxon>Eukaryota</taxon>
        <taxon>Fungi</taxon>
        <taxon>Dikarya</taxon>
        <taxon>Ascomycota</taxon>
        <taxon>Pezizomycotina</taxon>
        <taxon>Eurotiomycetes</taxon>
        <taxon>Eurotiomycetidae</taxon>
        <taxon>Eurotiales</taxon>
        <taxon>Aspergillaceae</taxon>
        <taxon>Penicillium</taxon>
    </lineage>
</organism>
<dbReference type="Proteomes" id="UP001213681">
    <property type="component" value="Unassembled WGS sequence"/>
</dbReference>
<evidence type="ECO:0000256" key="2">
    <source>
        <dbReference type="ARBA" id="ARBA00022692"/>
    </source>
</evidence>
<feature type="transmembrane region" description="Helical" evidence="6">
    <location>
        <begin position="118"/>
        <end position="144"/>
    </location>
</feature>
<protein>
    <submittedName>
        <fullName evidence="8">PH-response regulator protein palI/RIM9</fullName>
    </submittedName>
</protein>
<evidence type="ECO:0000313" key="9">
    <source>
        <dbReference type="Proteomes" id="UP001213681"/>
    </source>
</evidence>
<feature type="region of interest" description="Disordered" evidence="5">
    <location>
        <begin position="464"/>
        <end position="529"/>
    </location>
</feature>
<dbReference type="PANTHER" id="PTHR28013">
    <property type="entry name" value="PROTEIN DCV1-RELATED"/>
    <property type="match status" value="1"/>
</dbReference>
<gene>
    <name evidence="8" type="ORF">N7458_001480</name>
</gene>
<evidence type="ECO:0000256" key="7">
    <source>
        <dbReference type="SAM" id="SignalP"/>
    </source>
</evidence>
<dbReference type="GO" id="GO:0035838">
    <property type="term" value="C:growing cell tip"/>
    <property type="evidence" value="ECO:0007669"/>
    <property type="project" value="TreeGrafter"/>
</dbReference>
<feature type="compositionally biased region" description="Gly residues" evidence="5">
    <location>
        <begin position="293"/>
        <end position="320"/>
    </location>
</feature>
<evidence type="ECO:0000256" key="4">
    <source>
        <dbReference type="ARBA" id="ARBA00023136"/>
    </source>
</evidence>
<dbReference type="InterPro" id="IPR051380">
    <property type="entry name" value="pH-response_reg_palI/RIM9"/>
</dbReference>
<feature type="transmembrane region" description="Helical" evidence="6">
    <location>
        <begin position="83"/>
        <end position="106"/>
    </location>
</feature>
<dbReference type="PANTHER" id="PTHR28013:SF3">
    <property type="entry name" value="PROTEIN DCV1-RELATED"/>
    <property type="match status" value="1"/>
</dbReference>
<feature type="region of interest" description="Disordered" evidence="5">
    <location>
        <begin position="416"/>
        <end position="436"/>
    </location>
</feature>
<comment type="subcellular location">
    <subcellularLocation>
        <location evidence="1">Membrane</location>
        <topology evidence="1">Multi-pass membrane protein</topology>
    </subcellularLocation>
</comment>
<keyword evidence="3 6" id="KW-1133">Transmembrane helix</keyword>